<accession>A0A175RVM3</accession>
<evidence type="ECO:0000313" key="3">
    <source>
        <dbReference type="Proteomes" id="UP000078529"/>
    </source>
</evidence>
<evidence type="ECO:0000256" key="1">
    <source>
        <dbReference type="SAM" id="Phobius"/>
    </source>
</evidence>
<keyword evidence="1" id="KW-0472">Membrane</keyword>
<dbReference type="AlphaFoldDB" id="A0A175RVM3"/>
<sequence length="100" mass="10674">MEASVKIDGLKIAKVLKTAGIDQDKAADLAQELADADDNAEKDMVSLKDLDAINARSDARIEASYARSDARIEAAINRQIVWTVATYAAAAAIIIVAMKL</sequence>
<dbReference type="Proteomes" id="UP000078529">
    <property type="component" value="Unassembled WGS sequence"/>
</dbReference>
<evidence type="ECO:0008006" key="4">
    <source>
        <dbReference type="Google" id="ProtNLM"/>
    </source>
</evidence>
<gene>
    <name evidence="2" type="ORF">NS365_05055</name>
</gene>
<dbReference type="PATRIC" id="fig|401562.4.peg.616"/>
<keyword evidence="3" id="KW-1185">Reference proteome</keyword>
<proteinExistence type="predicted"/>
<feature type="transmembrane region" description="Helical" evidence="1">
    <location>
        <begin position="80"/>
        <end position="98"/>
    </location>
</feature>
<dbReference type="EMBL" id="LDQA01000013">
    <property type="protein sequence ID" value="KTR07024.1"/>
    <property type="molecule type" value="Genomic_DNA"/>
</dbReference>
<organism evidence="2 3">
    <name type="scientific">Aureimonas ureilytica</name>
    <dbReference type="NCBI Taxonomy" id="401562"/>
    <lineage>
        <taxon>Bacteria</taxon>
        <taxon>Pseudomonadati</taxon>
        <taxon>Pseudomonadota</taxon>
        <taxon>Alphaproteobacteria</taxon>
        <taxon>Hyphomicrobiales</taxon>
        <taxon>Aurantimonadaceae</taxon>
        <taxon>Aureimonas</taxon>
    </lineage>
</organism>
<protein>
    <recommendedName>
        <fullName evidence="4">DUF1640 domain-containing protein</fullName>
    </recommendedName>
</protein>
<name>A0A175RVM3_9HYPH</name>
<comment type="caution">
    <text evidence="2">The sequence shown here is derived from an EMBL/GenBank/DDBJ whole genome shotgun (WGS) entry which is preliminary data.</text>
</comment>
<keyword evidence="1" id="KW-1133">Transmembrane helix</keyword>
<evidence type="ECO:0000313" key="2">
    <source>
        <dbReference type="EMBL" id="KTR07024.1"/>
    </source>
</evidence>
<reference evidence="2 3" key="1">
    <citation type="journal article" date="2016" name="Front. Microbiol.">
        <title>Genomic Resource of Rice Seed Associated Bacteria.</title>
        <authorList>
            <person name="Midha S."/>
            <person name="Bansal K."/>
            <person name="Sharma S."/>
            <person name="Kumar N."/>
            <person name="Patil P.P."/>
            <person name="Chaudhry V."/>
            <person name="Patil P.B."/>
        </authorList>
    </citation>
    <scope>NUCLEOTIDE SEQUENCE [LARGE SCALE GENOMIC DNA]</scope>
    <source>
        <strain evidence="2 3">NS365</strain>
    </source>
</reference>
<keyword evidence="1" id="KW-0812">Transmembrane</keyword>